<gene>
    <name evidence="2" type="ORF">BC938DRAFT_471419</name>
</gene>
<sequence length="436" mass="48747">VNRPVWVACVISTRNSDCSIYRSITDHSLTPITTCSLALHETLANMSGFVKQSTWKIEDTNLANFDTALEKKMHHDEGAKEMAWAAPGSPVGKEPGLWVWRIEQFKVVPWPKNQYGKFYSGDSYIVLHSVKKKDSNVLLHNIHFWLGLETSQDEAGTAAYKTVELDDYLNGAPTQHREVQSHESAQFHALFPHLVLLKGGVVSGFHHYEPEKHVTRLLRVHRPDALKHSRSHNAVAITEVTLRREELNSGAVFVLDAGDRVWQFQGKESQGVERAKAAEFVANLIGERDGKAKNFVIDEGSFSGEKDFWAALGSEPGPIASAAKGVAEAERHNAEAVKKLFRLRNSSGTLHFEQVAEGKIVKDQFDTNDVFVLDVGFQVFTWIGARADSKEKKAGLQYAQDYLQKHSHSSFTPITKVPEGAEDDLFESVLDSWKGW</sequence>
<name>A0A433Q817_9FUNG</name>
<feature type="domain" description="Gelsolin-like" evidence="1">
    <location>
        <begin position="352"/>
        <end position="425"/>
    </location>
</feature>
<dbReference type="GO" id="GO:0005737">
    <property type="term" value="C:cytoplasm"/>
    <property type="evidence" value="ECO:0007669"/>
    <property type="project" value="TreeGrafter"/>
</dbReference>
<dbReference type="Proteomes" id="UP000274822">
    <property type="component" value="Unassembled WGS sequence"/>
</dbReference>
<evidence type="ECO:0000313" key="2">
    <source>
        <dbReference type="EMBL" id="RUS25958.1"/>
    </source>
</evidence>
<dbReference type="EMBL" id="RBNJ01011587">
    <property type="protein sequence ID" value="RUS25958.1"/>
    <property type="molecule type" value="Genomic_DNA"/>
</dbReference>
<protein>
    <submittedName>
        <fullName evidence="2">Severin</fullName>
    </submittedName>
</protein>
<dbReference type="AlphaFoldDB" id="A0A433Q817"/>
<evidence type="ECO:0000313" key="3">
    <source>
        <dbReference type="Proteomes" id="UP000274822"/>
    </source>
</evidence>
<dbReference type="Pfam" id="PF00626">
    <property type="entry name" value="Gelsolin"/>
    <property type="match status" value="3"/>
</dbReference>
<dbReference type="CDD" id="cd11290">
    <property type="entry name" value="gelsolin_S1_like"/>
    <property type="match status" value="1"/>
</dbReference>
<feature type="domain" description="Gelsolin-like" evidence="1">
    <location>
        <begin position="238"/>
        <end position="300"/>
    </location>
</feature>
<dbReference type="PANTHER" id="PTHR11977:SF130">
    <property type="entry name" value="SEVERIN"/>
    <property type="match status" value="1"/>
</dbReference>
<dbReference type="Gene3D" id="3.40.20.10">
    <property type="entry name" value="Severin"/>
    <property type="match status" value="3"/>
</dbReference>
<dbReference type="PRINTS" id="PR00597">
    <property type="entry name" value="GELSOLIN"/>
</dbReference>
<dbReference type="InterPro" id="IPR007122">
    <property type="entry name" value="Villin/Gelsolin"/>
</dbReference>
<dbReference type="GO" id="GO:0015629">
    <property type="term" value="C:actin cytoskeleton"/>
    <property type="evidence" value="ECO:0007669"/>
    <property type="project" value="TreeGrafter"/>
</dbReference>
<organism evidence="2 3">
    <name type="scientific">Jimgerdemannia flammicorona</name>
    <dbReference type="NCBI Taxonomy" id="994334"/>
    <lineage>
        <taxon>Eukaryota</taxon>
        <taxon>Fungi</taxon>
        <taxon>Fungi incertae sedis</taxon>
        <taxon>Mucoromycota</taxon>
        <taxon>Mucoromycotina</taxon>
        <taxon>Endogonomycetes</taxon>
        <taxon>Endogonales</taxon>
        <taxon>Endogonaceae</taxon>
        <taxon>Jimgerdemannia</taxon>
    </lineage>
</organism>
<proteinExistence type="predicted"/>
<dbReference type="SMART" id="SM00262">
    <property type="entry name" value="GEL"/>
    <property type="match status" value="3"/>
</dbReference>
<dbReference type="InterPro" id="IPR007123">
    <property type="entry name" value="Gelsolin-like_dom"/>
</dbReference>
<feature type="domain" description="Gelsolin-like" evidence="1">
    <location>
        <begin position="106"/>
        <end position="187"/>
    </location>
</feature>
<dbReference type="SUPFAM" id="SSF55753">
    <property type="entry name" value="Actin depolymerizing proteins"/>
    <property type="match status" value="3"/>
</dbReference>
<keyword evidence="3" id="KW-1185">Reference proteome</keyword>
<reference evidence="2 3" key="1">
    <citation type="journal article" date="2018" name="New Phytol.">
        <title>Phylogenomics of Endogonaceae and evolution of mycorrhizas within Mucoromycota.</title>
        <authorList>
            <person name="Chang Y."/>
            <person name="Desiro A."/>
            <person name="Na H."/>
            <person name="Sandor L."/>
            <person name="Lipzen A."/>
            <person name="Clum A."/>
            <person name="Barry K."/>
            <person name="Grigoriev I.V."/>
            <person name="Martin F.M."/>
            <person name="Stajich J.E."/>
            <person name="Smith M.E."/>
            <person name="Bonito G."/>
            <person name="Spatafora J.W."/>
        </authorList>
    </citation>
    <scope>NUCLEOTIDE SEQUENCE [LARGE SCALE GENOMIC DNA]</scope>
    <source>
        <strain evidence="2 3">AD002</strain>
    </source>
</reference>
<accession>A0A433Q817</accession>
<dbReference type="PANTHER" id="PTHR11977">
    <property type="entry name" value="VILLIN"/>
    <property type="match status" value="1"/>
</dbReference>
<dbReference type="GO" id="GO:0008154">
    <property type="term" value="P:actin polymerization or depolymerization"/>
    <property type="evidence" value="ECO:0007669"/>
    <property type="project" value="TreeGrafter"/>
</dbReference>
<comment type="caution">
    <text evidence="2">The sequence shown here is derived from an EMBL/GenBank/DDBJ whole genome shotgun (WGS) entry which is preliminary data.</text>
</comment>
<feature type="non-terminal residue" evidence="2">
    <location>
        <position position="1"/>
    </location>
</feature>
<evidence type="ECO:0000259" key="1">
    <source>
        <dbReference type="Pfam" id="PF00626"/>
    </source>
</evidence>
<dbReference type="GO" id="GO:0051015">
    <property type="term" value="F:actin filament binding"/>
    <property type="evidence" value="ECO:0007669"/>
    <property type="project" value="InterPro"/>
</dbReference>
<dbReference type="InterPro" id="IPR029006">
    <property type="entry name" value="ADF-H/Gelsolin-like_dom_sf"/>
</dbReference>